<proteinExistence type="inferred from homology"/>
<dbReference type="SUPFAM" id="SSF56300">
    <property type="entry name" value="Metallo-dependent phosphatases"/>
    <property type="match status" value="1"/>
</dbReference>
<keyword evidence="1 4" id="KW-0732">Signal</keyword>
<dbReference type="GO" id="GO:0046872">
    <property type="term" value="F:metal ion binding"/>
    <property type="evidence" value="ECO:0007669"/>
    <property type="project" value="InterPro"/>
</dbReference>
<name>A0A812PHJ8_SYMPI</name>
<feature type="non-terminal residue" evidence="8">
    <location>
        <position position="432"/>
    </location>
</feature>
<dbReference type="InterPro" id="IPR041792">
    <property type="entry name" value="MPP_PAP"/>
</dbReference>
<comment type="catalytic activity">
    <reaction evidence="4">
        <text>a phosphate monoester + H2O = an alcohol + phosphate</text>
        <dbReference type="Rhea" id="RHEA:15017"/>
        <dbReference type="ChEBI" id="CHEBI:15377"/>
        <dbReference type="ChEBI" id="CHEBI:30879"/>
        <dbReference type="ChEBI" id="CHEBI:43474"/>
        <dbReference type="ChEBI" id="CHEBI:67140"/>
        <dbReference type="EC" id="3.1.3.2"/>
    </reaction>
</comment>
<dbReference type="InterPro" id="IPR039331">
    <property type="entry name" value="PAPs-like"/>
</dbReference>
<evidence type="ECO:0000259" key="7">
    <source>
        <dbReference type="Pfam" id="PF14008"/>
    </source>
</evidence>
<dbReference type="InterPro" id="IPR029052">
    <property type="entry name" value="Metallo-depent_PP-like"/>
</dbReference>
<evidence type="ECO:0000313" key="9">
    <source>
        <dbReference type="Proteomes" id="UP000649617"/>
    </source>
</evidence>
<feature type="domain" description="Calcineurin-like phosphoesterase" evidence="6">
    <location>
        <begin position="156"/>
        <end position="387"/>
    </location>
</feature>
<comment type="caution">
    <text evidence="8">The sequence shown here is derived from an EMBL/GenBank/DDBJ whole genome shotgun (WGS) entry which is preliminary data.</text>
</comment>
<evidence type="ECO:0000256" key="3">
    <source>
        <dbReference type="ARBA" id="ARBA00023180"/>
    </source>
</evidence>
<reference evidence="8" key="1">
    <citation type="submission" date="2021-02" db="EMBL/GenBank/DDBJ databases">
        <authorList>
            <person name="Dougan E. K."/>
            <person name="Rhodes N."/>
            <person name="Thang M."/>
            <person name="Chan C."/>
        </authorList>
    </citation>
    <scope>NUCLEOTIDE SEQUENCE</scope>
</reference>
<dbReference type="Pfam" id="PF00149">
    <property type="entry name" value="Metallophos"/>
    <property type="match status" value="1"/>
</dbReference>
<feature type="signal peptide" evidence="4">
    <location>
        <begin position="1"/>
        <end position="16"/>
    </location>
</feature>
<evidence type="ECO:0000256" key="1">
    <source>
        <dbReference type="ARBA" id="ARBA00022729"/>
    </source>
</evidence>
<protein>
    <recommendedName>
        <fullName evidence="4">Purple acid phosphatase</fullName>
        <ecNumber evidence="4">3.1.3.2</ecNumber>
    </recommendedName>
</protein>
<feature type="region of interest" description="Disordered" evidence="5">
    <location>
        <begin position="119"/>
        <end position="151"/>
    </location>
</feature>
<dbReference type="AlphaFoldDB" id="A0A812PHJ8"/>
<dbReference type="OrthoDB" id="45007at2759"/>
<dbReference type="InterPro" id="IPR008963">
    <property type="entry name" value="Purple_acid_Pase-like_N"/>
</dbReference>
<organism evidence="8 9">
    <name type="scientific">Symbiodinium pilosum</name>
    <name type="common">Dinoflagellate</name>
    <dbReference type="NCBI Taxonomy" id="2952"/>
    <lineage>
        <taxon>Eukaryota</taxon>
        <taxon>Sar</taxon>
        <taxon>Alveolata</taxon>
        <taxon>Dinophyceae</taxon>
        <taxon>Suessiales</taxon>
        <taxon>Symbiodiniaceae</taxon>
        <taxon>Symbiodinium</taxon>
    </lineage>
</organism>
<evidence type="ECO:0000256" key="4">
    <source>
        <dbReference type="RuleBase" id="RU361203"/>
    </source>
</evidence>
<feature type="chain" id="PRO_5033107879" description="Purple acid phosphatase" evidence="4">
    <location>
        <begin position="17"/>
        <end position="432"/>
    </location>
</feature>
<dbReference type="Gene3D" id="3.60.21.10">
    <property type="match status" value="1"/>
</dbReference>
<evidence type="ECO:0000313" key="8">
    <source>
        <dbReference type="EMBL" id="CAE7334365.1"/>
    </source>
</evidence>
<evidence type="ECO:0000259" key="6">
    <source>
        <dbReference type="Pfam" id="PF00149"/>
    </source>
</evidence>
<dbReference type="InterPro" id="IPR004843">
    <property type="entry name" value="Calcineurin-like_PHP"/>
</dbReference>
<evidence type="ECO:0000256" key="2">
    <source>
        <dbReference type="ARBA" id="ARBA00022801"/>
    </source>
</evidence>
<sequence>MLLVLLWLCSWTSASAWTPKQVSLAAGSQADSQVSITWVTDDPRDDDSSCAEVALVQINGPLDASRVRSLKSLGPGLQVVGSCLRYSFASAPELHGNYTSGRIHRVRINGLVAGSTYSYSLNGDPPGTTRRFKTLPASEQPDNPDPQADDPRFPFVIGVIGDLGQTTDSEETVRHLDADPSLQIILHAGDMAYADTESTRWDSYGMKVEPLSSRLQWMVCPGNHEIESDYYTGDCFQAYEARFAMPAVQPAESMPSTQQIGCMHPFPFRPHPGRDCTPSIFSGKYDWGNSFYAFDAGPVRVISLNSYTESGPQSAQYNWLKEELEALARRRSATPWLVVMMHCPFYSSNAAHQNEAQAILMRDAHGFEELLNQHGAAAVISGHVHAYERTHPVYRNASHPGAPTYIVVGDGGNREGHASQYLQRPSWSAFRE</sequence>
<dbReference type="EMBL" id="CAJNIZ010012458">
    <property type="protein sequence ID" value="CAE7334365.1"/>
    <property type="molecule type" value="Genomic_DNA"/>
</dbReference>
<dbReference type="GO" id="GO:0003993">
    <property type="term" value="F:acid phosphatase activity"/>
    <property type="evidence" value="ECO:0007669"/>
    <property type="project" value="UniProtKB-EC"/>
</dbReference>
<comment type="similarity">
    <text evidence="4">Belongs to the metallophosphoesterase superfamily. Purple acid phosphatase family.</text>
</comment>
<dbReference type="PANTHER" id="PTHR22953:SF153">
    <property type="entry name" value="PURPLE ACID PHOSPHATASE"/>
    <property type="match status" value="1"/>
</dbReference>
<dbReference type="EC" id="3.1.3.2" evidence="4"/>
<evidence type="ECO:0000256" key="5">
    <source>
        <dbReference type="SAM" id="MobiDB-lite"/>
    </source>
</evidence>
<accession>A0A812PHJ8</accession>
<dbReference type="CDD" id="cd00839">
    <property type="entry name" value="MPP_PAPs"/>
    <property type="match status" value="1"/>
</dbReference>
<feature type="domain" description="Purple acid phosphatase C-terminal" evidence="7">
    <location>
        <begin position="402"/>
        <end position="431"/>
    </location>
</feature>
<dbReference type="Pfam" id="PF14008">
    <property type="entry name" value="Metallophos_C"/>
    <property type="match status" value="1"/>
</dbReference>
<dbReference type="Gene3D" id="2.60.40.380">
    <property type="entry name" value="Purple acid phosphatase-like, N-terminal"/>
    <property type="match status" value="1"/>
</dbReference>
<keyword evidence="2 4" id="KW-0378">Hydrolase</keyword>
<dbReference type="PANTHER" id="PTHR22953">
    <property type="entry name" value="ACID PHOSPHATASE RELATED"/>
    <property type="match status" value="1"/>
</dbReference>
<dbReference type="Proteomes" id="UP000649617">
    <property type="component" value="Unassembled WGS sequence"/>
</dbReference>
<gene>
    <name evidence="8" type="primary">PAP22</name>
    <name evidence="8" type="ORF">SPIL2461_LOCUS7811</name>
</gene>
<dbReference type="SUPFAM" id="SSF49363">
    <property type="entry name" value="Purple acid phosphatase, N-terminal domain"/>
    <property type="match status" value="1"/>
</dbReference>
<keyword evidence="3" id="KW-0325">Glycoprotein</keyword>
<dbReference type="InterPro" id="IPR025733">
    <property type="entry name" value="PAPs_C"/>
</dbReference>
<keyword evidence="9" id="KW-1185">Reference proteome</keyword>